<feature type="compositionally biased region" description="Basic residues" evidence="10">
    <location>
        <begin position="653"/>
        <end position="663"/>
    </location>
</feature>
<accession>A0AA37UGK2</accession>
<feature type="transmembrane region" description="Helical" evidence="9">
    <location>
        <begin position="472"/>
        <end position="492"/>
    </location>
</feature>
<comment type="caution">
    <text evidence="9">Lacks conserved residue(s) required for the propagation of feature annotation.</text>
</comment>
<dbReference type="Pfam" id="PF02355">
    <property type="entry name" value="SecD_SecF_C"/>
    <property type="match status" value="1"/>
</dbReference>
<keyword evidence="15" id="KW-1185">Reference proteome</keyword>
<dbReference type="Pfam" id="PF22599">
    <property type="entry name" value="SecDF_P1_head"/>
    <property type="match status" value="1"/>
</dbReference>
<evidence type="ECO:0000259" key="12">
    <source>
        <dbReference type="Pfam" id="PF21760"/>
    </source>
</evidence>
<dbReference type="InterPro" id="IPR054384">
    <property type="entry name" value="SecDF_P1_head"/>
</dbReference>
<dbReference type="GO" id="GO:0006605">
    <property type="term" value="P:protein targeting"/>
    <property type="evidence" value="ECO:0007669"/>
    <property type="project" value="UniProtKB-UniRule"/>
</dbReference>
<keyword evidence="7 9" id="KW-0811">Translocation</keyword>
<dbReference type="GO" id="GO:0005886">
    <property type="term" value="C:plasma membrane"/>
    <property type="evidence" value="ECO:0007669"/>
    <property type="project" value="UniProtKB-SubCell"/>
</dbReference>
<dbReference type="Gene3D" id="3.30.70.3220">
    <property type="match status" value="1"/>
</dbReference>
<feature type="compositionally biased region" description="Low complexity" evidence="10">
    <location>
        <begin position="526"/>
        <end position="561"/>
    </location>
</feature>
<feature type="transmembrane region" description="Helical" evidence="9">
    <location>
        <begin position="396"/>
        <end position="419"/>
    </location>
</feature>
<dbReference type="InterPro" id="IPR055344">
    <property type="entry name" value="SecD_SecF_C_bact"/>
</dbReference>
<keyword evidence="6 9" id="KW-1133">Transmembrane helix</keyword>
<dbReference type="GO" id="GO:0015450">
    <property type="term" value="F:protein-transporting ATPase activity"/>
    <property type="evidence" value="ECO:0007669"/>
    <property type="project" value="InterPro"/>
</dbReference>
<dbReference type="InterPro" id="IPR022813">
    <property type="entry name" value="SecD/SecF_arch_bac"/>
</dbReference>
<dbReference type="Gene3D" id="3.30.1360.200">
    <property type="match status" value="1"/>
</dbReference>
<evidence type="ECO:0000256" key="1">
    <source>
        <dbReference type="ARBA" id="ARBA00004651"/>
    </source>
</evidence>
<dbReference type="EMBL" id="BSUL01000001">
    <property type="protein sequence ID" value="GMA27626.1"/>
    <property type="molecule type" value="Genomic_DNA"/>
</dbReference>
<comment type="subunit">
    <text evidence="9">Forms a complex with SecF. Part of the essential Sec protein translocation apparatus which comprises SecA, SecYEG and auxiliary proteins SecDF. Other proteins may also be involved.</text>
</comment>
<comment type="subcellular location">
    <subcellularLocation>
        <location evidence="1 9">Cell membrane</location>
        <topology evidence="1 9">Multi-pass membrane protein</topology>
    </subcellularLocation>
</comment>
<comment type="similarity">
    <text evidence="9">Belongs to the SecD/SecF family. SecD subfamily.</text>
</comment>
<feature type="region of interest" description="Disordered" evidence="10">
    <location>
        <begin position="1"/>
        <end position="23"/>
    </location>
</feature>
<feature type="domain" description="Protein export membrane protein SecD/SecF C-terminal" evidence="11">
    <location>
        <begin position="323"/>
        <end position="498"/>
    </location>
</feature>
<comment type="function">
    <text evidence="9">Part of the Sec protein translocase complex. Interacts with the SecYEG preprotein conducting channel. SecDF uses the proton motive force (PMF) to complete protein translocation after the ATP-dependent function of SecA.</text>
</comment>
<evidence type="ECO:0000256" key="10">
    <source>
        <dbReference type="SAM" id="MobiDB-lite"/>
    </source>
</evidence>
<feature type="transmembrane region" description="Helical" evidence="9">
    <location>
        <begin position="447"/>
        <end position="466"/>
    </location>
</feature>
<feature type="domain" description="SecDF P1 head subdomain" evidence="13">
    <location>
        <begin position="205"/>
        <end position="322"/>
    </location>
</feature>
<sequence length="663" mass="71477">MAFARVAWRHHHRSRRPQRLRRRHRAGHLDPELALDLQGGTQIILAPQLEDGEGISGEQLDQAVSIIRDRVDASGTNESEVTTQGGRNVVVSIPGEPDAATMERLQASAQLSFRPVLYTEAAPVSSMTDEDGDGEPDEGASASPSYEPDPSLATTPSVEPTDASDLNWITESLFDRFSNTDCATLDAHSLNTAPADEPLIACSDDGTQRYILGPVEVSGDQISDASAGMVSNQQGVSTGQWAVNIQFNGAGTDAFAAVTQRLFAFQQGTPQNQFAIVLDGAVISAPTTNAIISDGRPQISGSFTQETAQALADQLKYGALPVSFEVQSQETITATLGSDQLRSGLIAGLVGAILVIGYSLFQYRSLGLVTVASLIVASIVTYLLVNILSWSQGFRLSLAGVAGLIISIGTIADSFIVYFERVRDELRDGRGLESSVEAGWKRALRTILASDAINVIAAVVLFVVAVGNVQGFAFTLGLTTLIDVLVVCLFTHPVMQLLARTRFFGEGTASAVSTRRRWGPSTAAVRSSGRPWWPRARRAAAPARRSVARPSRSVARPSRPATGRRSPDGRPDRMGQQALHRRAQRAGDRPAQAVVPDRGDRDPRRSHRAVAARRLRARHRLHRRQPVHGGAGDRRRGRHRPVGGDRCGALGRARGRPPRRRAR</sequence>
<feature type="transmembrane region" description="Helical" evidence="9">
    <location>
        <begin position="368"/>
        <end position="390"/>
    </location>
</feature>
<name>A0AA37UGK2_9MICO</name>
<dbReference type="GO" id="GO:0065002">
    <property type="term" value="P:intracellular protein transmembrane transport"/>
    <property type="evidence" value="ECO:0007669"/>
    <property type="project" value="UniProtKB-UniRule"/>
</dbReference>
<evidence type="ECO:0000256" key="5">
    <source>
        <dbReference type="ARBA" id="ARBA00022927"/>
    </source>
</evidence>
<proteinExistence type="inferred from homology"/>
<evidence type="ECO:0000256" key="7">
    <source>
        <dbReference type="ARBA" id="ARBA00023010"/>
    </source>
</evidence>
<dbReference type="InterPro" id="IPR005791">
    <property type="entry name" value="SecD"/>
</dbReference>
<feature type="compositionally biased region" description="Basic residues" evidence="10">
    <location>
        <begin position="7"/>
        <end position="23"/>
    </location>
</feature>
<evidence type="ECO:0000256" key="3">
    <source>
        <dbReference type="ARBA" id="ARBA00022475"/>
    </source>
</evidence>
<evidence type="ECO:0000313" key="14">
    <source>
        <dbReference type="EMBL" id="GMA27626.1"/>
    </source>
</evidence>
<evidence type="ECO:0000259" key="13">
    <source>
        <dbReference type="Pfam" id="PF22599"/>
    </source>
</evidence>
<keyword evidence="2 9" id="KW-0813">Transport</keyword>
<dbReference type="Proteomes" id="UP001157160">
    <property type="component" value="Unassembled WGS sequence"/>
</dbReference>
<dbReference type="NCBIfam" id="TIGR01129">
    <property type="entry name" value="secD"/>
    <property type="match status" value="1"/>
</dbReference>
<dbReference type="PANTHER" id="PTHR30081">
    <property type="entry name" value="PROTEIN-EXPORT MEMBRANE PROTEIN SEC"/>
    <property type="match status" value="1"/>
</dbReference>
<evidence type="ECO:0000256" key="9">
    <source>
        <dbReference type="HAMAP-Rule" id="MF_01463"/>
    </source>
</evidence>
<reference evidence="14 15" key="1">
    <citation type="journal article" date="2014" name="Int. J. Syst. Evol. Microbiol.">
        <title>Complete genome sequence of Corynebacterium casei LMG S-19264T (=DSM 44701T), isolated from a smear-ripened cheese.</title>
        <authorList>
            <consortium name="US DOE Joint Genome Institute (JGI-PGF)"/>
            <person name="Walter F."/>
            <person name="Albersmeier A."/>
            <person name="Kalinowski J."/>
            <person name="Ruckert C."/>
        </authorList>
    </citation>
    <scope>NUCLEOTIDE SEQUENCE [LARGE SCALE GENOMIC DNA]</scope>
    <source>
        <strain evidence="14 15">NBRC 112289</strain>
    </source>
</reference>
<dbReference type="GO" id="GO:0043952">
    <property type="term" value="P:protein transport by the Sec complex"/>
    <property type="evidence" value="ECO:0007669"/>
    <property type="project" value="UniProtKB-UniRule"/>
</dbReference>
<dbReference type="InterPro" id="IPR048631">
    <property type="entry name" value="SecD_1st"/>
</dbReference>
<evidence type="ECO:0000256" key="4">
    <source>
        <dbReference type="ARBA" id="ARBA00022692"/>
    </source>
</evidence>
<keyword evidence="5 9" id="KW-0653">Protein transport</keyword>
<dbReference type="InterPro" id="IPR048634">
    <property type="entry name" value="SecD_SecF_C"/>
</dbReference>
<dbReference type="NCBIfam" id="TIGR00916">
    <property type="entry name" value="2A0604s01"/>
    <property type="match status" value="1"/>
</dbReference>
<feature type="compositionally biased region" description="Acidic residues" evidence="10">
    <location>
        <begin position="128"/>
        <end position="138"/>
    </location>
</feature>
<feature type="domain" description="Protein translocase subunit SecDF P1" evidence="12">
    <location>
        <begin position="60"/>
        <end position="116"/>
    </location>
</feature>
<organism evidence="14 15">
    <name type="scientific">Arenivirga flava</name>
    <dbReference type="NCBI Taxonomy" id="1930060"/>
    <lineage>
        <taxon>Bacteria</taxon>
        <taxon>Bacillati</taxon>
        <taxon>Actinomycetota</taxon>
        <taxon>Actinomycetes</taxon>
        <taxon>Micrococcales</taxon>
        <taxon>Microbacteriaceae</taxon>
        <taxon>Arenivirga</taxon>
    </lineage>
</organism>
<gene>
    <name evidence="9" type="primary">secD</name>
    <name evidence="14" type="ORF">GCM10025874_08790</name>
</gene>
<evidence type="ECO:0000313" key="15">
    <source>
        <dbReference type="Proteomes" id="UP001157160"/>
    </source>
</evidence>
<feature type="transmembrane region" description="Helical" evidence="9">
    <location>
        <begin position="341"/>
        <end position="361"/>
    </location>
</feature>
<evidence type="ECO:0000256" key="6">
    <source>
        <dbReference type="ARBA" id="ARBA00022989"/>
    </source>
</evidence>
<dbReference type="SUPFAM" id="SSF82866">
    <property type="entry name" value="Multidrug efflux transporter AcrB transmembrane domain"/>
    <property type="match status" value="1"/>
</dbReference>
<keyword evidence="8 9" id="KW-0472">Membrane</keyword>
<evidence type="ECO:0000256" key="8">
    <source>
        <dbReference type="ARBA" id="ARBA00023136"/>
    </source>
</evidence>
<keyword evidence="3 9" id="KW-1003">Cell membrane</keyword>
<feature type="region of interest" description="Disordered" evidence="10">
    <location>
        <begin position="123"/>
        <end position="163"/>
    </location>
</feature>
<evidence type="ECO:0000256" key="2">
    <source>
        <dbReference type="ARBA" id="ARBA00022448"/>
    </source>
</evidence>
<dbReference type="Pfam" id="PF21760">
    <property type="entry name" value="SecD_1st"/>
    <property type="match status" value="1"/>
</dbReference>
<dbReference type="PANTHER" id="PTHR30081:SF1">
    <property type="entry name" value="PROTEIN TRANSLOCASE SUBUNIT SECD"/>
    <property type="match status" value="1"/>
</dbReference>
<protein>
    <recommendedName>
        <fullName evidence="9">Protein translocase subunit SecD</fullName>
    </recommendedName>
</protein>
<dbReference type="HAMAP" id="MF_01463_B">
    <property type="entry name" value="SecD_B"/>
    <property type="match status" value="1"/>
</dbReference>
<evidence type="ECO:0000259" key="11">
    <source>
        <dbReference type="Pfam" id="PF02355"/>
    </source>
</evidence>
<dbReference type="AlphaFoldDB" id="A0AA37UGK2"/>
<comment type="caution">
    <text evidence="14">The sequence shown here is derived from an EMBL/GenBank/DDBJ whole genome shotgun (WGS) entry which is preliminary data.</text>
</comment>
<feature type="region of interest" description="Disordered" evidence="10">
    <location>
        <begin position="515"/>
        <end position="663"/>
    </location>
</feature>
<feature type="compositionally biased region" description="Basic residues" evidence="10">
    <location>
        <begin position="604"/>
        <end position="626"/>
    </location>
</feature>
<keyword evidence="4 9" id="KW-0812">Transmembrane</keyword>